<keyword evidence="3" id="KW-1185">Reference proteome</keyword>
<reference evidence="2 3" key="1">
    <citation type="journal article" date="2018" name="IMA Fungus">
        <title>IMA Genome-F 9: Draft genome sequence of Annulohypoxylon stygium, Aspergillus mulundensis, Berkeleyomyces basicola (syn. Thielaviopsis basicola), Ceratocystis smalleyi, two Cercospora beticola strains, Coleophoma cylindrospora, Fusarium fracticaudum, Phialophora cf. hyalina, and Morchella septimelata.</title>
        <authorList>
            <person name="Wingfield B.D."/>
            <person name="Bills G.F."/>
            <person name="Dong Y."/>
            <person name="Huang W."/>
            <person name="Nel W.J."/>
            <person name="Swalarsk-Parry B.S."/>
            <person name="Vaghefi N."/>
            <person name="Wilken P.M."/>
            <person name="An Z."/>
            <person name="de Beer Z.W."/>
            <person name="De Vos L."/>
            <person name="Chen L."/>
            <person name="Duong T.A."/>
            <person name="Gao Y."/>
            <person name="Hammerbacher A."/>
            <person name="Kikkert J.R."/>
            <person name="Li Y."/>
            <person name="Li H."/>
            <person name="Li K."/>
            <person name="Li Q."/>
            <person name="Liu X."/>
            <person name="Ma X."/>
            <person name="Naidoo K."/>
            <person name="Pethybridge S.J."/>
            <person name="Sun J."/>
            <person name="Steenkamp E.T."/>
            <person name="van der Nest M.A."/>
            <person name="van Wyk S."/>
            <person name="Wingfield M.J."/>
            <person name="Xiong C."/>
            <person name="Yue Q."/>
            <person name="Zhang X."/>
        </authorList>
    </citation>
    <scope>NUCLEOTIDE SEQUENCE [LARGE SCALE GENOMIC DNA]</scope>
    <source>
        <strain evidence="2 3">BP6252</strain>
    </source>
</reference>
<sequence length="440" mass="48450">MLAARDQENLVHGHQQVAASKPLNQSVRTLQPKTPGNRYPKTPLKIPIHDENAPVGLGGKSVLGTKGKGLDKNAFVTPLGPQMRAPLGMKTTNAKTKAFQTPAGPAAGKNVDKTEQKQASARRPTPKVTRTVKLDVHGDDPDPLQDREVEYAPPKANDLPYESEDFPNNCLSYEALKPENRMRGWFDHYHNPKDEHGVPLRLRKHDEELARALREGDDRILRAIEETDWTVGDVPETFHHIKKKHSVEPRKPKIPEQAPKRSTLVNKAPGTLASRKAATALSVAPKSRVAPAKPTQPKPITTFLARTKKVAQPPATSTMRHTAAIAASKNTLGYTKGRTASNAVNKPANIRNVFDKPLVSTMPRSVSNLSQDSDVTITPARFAQKAAAEVGSDEWHRMRLLQAFEVDDDELEAGLRGALPDCLRGEDDEEEEEFVMNLGF</sequence>
<dbReference type="Proteomes" id="UP000256645">
    <property type="component" value="Unassembled WGS sequence"/>
</dbReference>
<name>A0A3D8R0R9_9HELO</name>
<feature type="compositionally biased region" description="Polar residues" evidence="1">
    <location>
        <begin position="22"/>
        <end position="34"/>
    </location>
</feature>
<evidence type="ECO:0000256" key="1">
    <source>
        <dbReference type="SAM" id="MobiDB-lite"/>
    </source>
</evidence>
<accession>A0A3D8R0R9</accession>
<feature type="compositionally biased region" description="Basic and acidic residues" evidence="1">
    <location>
        <begin position="1"/>
        <end position="11"/>
    </location>
</feature>
<feature type="compositionally biased region" description="Basic and acidic residues" evidence="1">
    <location>
        <begin position="132"/>
        <end position="147"/>
    </location>
</feature>
<feature type="region of interest" description="Disordered" evidence="1">
    <location>
        <begin position="1"/>
        <end position="60"/>
    </location>
</feature>
<organism evidence="2 3">
    <name type="scientific">Coleophoma cylindrospora</name>
    <dbReference type="NCBI Taxonomy" id="1849047"/>
    <lineage>
        <taxon>Eukaryota</taxon>
        <taxon>Fungi</taxon>
        <taxon>Dikarya</taxon>
        <taxon>Ascomycota</taxon>
        <taxon>Pezizomycotina</taxon>
        <taxon>Leotiomycetes</taxon>
        <taxon>Helotiales</taxon>
        <taxon>Dermateaceae</taxon>
        <taxon>Coleophoma</taxon>
    </lineage>
</organism>
<dbReference type="OrthoDB" id="5327145at2759"/>
<comment type="caution">
    <text evidence="2">The sequence shown here is derived from an EMBL/GenBank/DDBJ whole genome shotgun (WGS) entry which is preliminary data.</text>
</comment>
<evidence type="ECO:0000313" key="3">
    <source>
        <dbReference type="Proteomes" id="UP000256645"/>
    </source>
</evidence>
<dbReference type="AlphaFoldDB" id="A0A3D8R0R9"/>
<proteinExistence type="predicted"/>
<evidence type="ECO:0000313" key="2">
    <source>
        <dbReference type="EMBL" id="RDW67643.1"/>
    </source>
</evidence>
<feature type="region of interest" description="Disordered" evidence="1">
    <location>
        <begin position="100"/>
        <end position="147"/>
    </location>
</feature>
<gene>
    <name evidence="2" type="ORF">BP6252_09039</name>
</gene>
<protein>
    <submittedName>
        <fullName evidence="2">Uncharacterized protein</fullName>
    </submittedName>
</protein>
<dbReference type="EMBL" id="PDLM01000010">
    <property type="protein sequence ID" value="RDW67643.1"/>
    <property type="molecule type" value="Genomic_DNA"/>
</dbReference>